<evidence type="ECO:0000313" key="2">
    <source>
        <dbReference type="EMBL" id="GLQ69500.1"/>
    </source>
</evidence>
<proteinExistence type="predicted"/>
<keyword evidence="1" id="KW-1133">Transmembrane helix</keyword>
<organism evidence="2 3">
    <name type="scientific">Gluconobacter albidus</name>
    <dbReference type="NCBI Taxonomy" id="318683"/>
    <lineage>
        <taxon>Bacteria</taxon>
        <taxon>Pseudomonadati</taxon>
        <taxon>Pseudomonadota</taxon>
        <taxon>Alphaproteobacteria</taxon>
        <taxon>Acetobacterales</taxon>
        <taxon>Acetobacteraceae</taxon>
        <taxon>Gluconobacter</taxon>
    </lineage>
</organism>
<evidence type="ECO:0000256" key="1">
    <source>
        <dbReference type="SAM" id="Phobius"/>
    </source>
</evidence>
<comment type="caution">
    <text evidence="2">The sequence shown here is derived from an EMBL/GenBank/DDBJ whole genome shotgun (WGS) entry which is preliminary data.</text>
</comment>
<accession>A0ABQ5X3M5</accession>
<name>A0ABQ5X3M5_9PROT</name>
<dbReference type="EMBL" id="BSNW01000033">
    <property type="protein sequence ID" value="GLQ69500.1"/>
    <property type="molecule type" value="Genomic_DNA"/>
</dbReference>
<evidence type="ECO:0000313" key="3">
    <source>
        <dbReference type="Proteomes" id="UP001156672"/>
    </source>
</evidence>
<gene>
    <name evidence="2" type="ORF">GCM10007866_19520</name>
</gene>
<feature type="transmembrane region" description="Helical" evidence="1">
    <location>
        <begin position="6"/>
        <end position="25"/>
    </location>
</feature>
<sequence>MNTIIIDGTIAIVSLALGFVGGFIVNKYEPKAAATIQAGVDTTTATVETAVNDVAK</sequence>
<keyword evidence="1" id="KW-0472">Membrane</keyword>
<dbReference type="Proteomes" id="UP001156672">
    <property type="component" value="Unassembled WGS sequence"/>
</dbReference>
<protein>
    <submittedName>
        <fullName evidence="2">Uncharacterized protein</fullName>
    </submittedName>
</protein>
<dbReference type="RefSeq" id="WP_156476350.1">
    <property type="nucleotide sequence ID" value="NZ_BSNW01000033.1"/>
</dbReference>
<keyword evidence="3" id="KW-1185">Reference proteome</keyword>
<reference evidence="3" key="1">
    <citation type="journal article" date="2019" name="Int. J. Syst. Evol. Microbiol.">
        <title>The Global Catalogue of Microorganisms (GCM) 10K type strain sequencing project: providing services to taxonomists for standard genome sequencing and annotation.</title>
        <authorList>
            <consortium name="The Broad Institute Genomics Platform"/>
            <consortium name="The Broad Institute Genome Sequencing Center for Infectious Disease"/>
            <person name="Wu L."/>
            <person name="Ma J."/>
        </authorList>
    </citation>
    <scope>NUCLEOTIDE SEQUENCE [LARGE SCALE GENOMIC DNA]</scope>
    <source>
        <strain evidence="3">NBRC 3250</strain>
    </source>
</reference>
<keyword evidence="1" id="KW-0812">Transmembrane</keyword>